<organism evidence="2 3">
    <name type="scientific">Aegilops tauschii subsp. strangulata</name>
    <name type="common">Goatgrass</name>
    <dbReference type="NCBI Taxonomy" id="200361"/>
    <lineage>
        <taxon>Eukaryota</taxon>
        <taxon>Viridiplantae</taxon>
        <taxon>Streptophyta</taxon>
        <taxon>Embryophyta</taxon>
        <taxon>Tracheophyta</taxon>
        <taxon>Spermatophyta</taxon>
        <taxon>Magnoliopsida</taxon>
        <taxon>Liliopsida</taxon>
        <taxon>Poales</taxon>
        <taxon>Poaceae</taxon>
        <taxon>BOP clade</taxon>
        <taxon>Pooideae</taxon>
        <taxon>Triticodae</taxon>
        <taxon>Triticeae</taxon>
        <taxon>Triticinae</taxon>
        <taxon>Aegilops</taxon>
    </lineage>
</organism>
<dbReference type="AlphaFoldDB" id="A0A453NPZ7"/>
<accession>A0A453NPZ7</accession>
<dbReference type="EnsemblPlants" id="AET6Gv20444100.1">
    <property type="protein sequence ID" value="AET6Gv20444100.1"/>
    <property type="gene ID" value="AET6Gv20444100"/>
</dbReference>
<dbReference type="Gramene" id="AET6Gv20444100.1">
    <property type="protein sequence ID" value="AET6Gv20444100.1"/>
    <property type="gene ID" value="AET6Gv20444100"/>
</dbReference>
<dbReference type="Proteomes" id="UP000015105">
    <property type="component" value="Chromosome 6D"/>
</dbReference>
<dbReference type="InterPro" id="IPR054722">
    <property type="entry name" value="PolX-like_BBD"/>
</dbReference>
<evidence type="ECO:0000259" key="1">
    <source>
        <dbReference type="Pfam" id="PF22936"/>
    </source>
</evidence>
<reference evidence="2" key="5">
    <citation type="journal article" date="2021" name="G3 (Bethesda)">
        <title>Aegilops tauschii genome assembly Aet v5.0 features greater sequence contiguity and improved annotation.</title>
        <authorList>
            <person name="Wang L."/>
            <person name="Zhu T."/>
            <person name="Rodriguez J.C."/>
            <person name="Deal K.R."/>
            <person name="Dubcovsky J."/>
            <person name="McGuire P.E."/>
            <person name="Lux T."/>
            <person name="Spannagl M."/>
            <person name="Mayer K.F.X."/>
            <person name="Baldrich P."/>
            <person name="Meyers B.C."/>
            <person name="Huo N."/>
            <person name="Gu Y.Q."/>
            <person name="Zhou H."/>
            <person name="Devos K.M."/>
            <person name="Bennetzen J.L."/>
            <person name="Unver T."/>
            <person name="Budak H."/>
            <person name="Gulick P.J."/>
            <person name="Galiba G."/>
            <person name="Kalapos B."/>
            <person name="Nelson D.R."/>
            <person name="Li P."/>
            <person name="You F.M."/>
            <person name="Luo M.C."/>
            <person name="Dvorak J."/>
        </authorList>
    </citation>
    <scope>NUCLEOTIDE SEQUENCE [LARGE SCALE GENOMIC DNA]</scope>
    <source>
        <strain evidence="2">cv. AL8/78</strain>
    </source>
</reference>
<evidence type="ECO:0000313" key="2">
    <source>
        <dbReference type="EnsemblPlants" id="AET6Gv20444100.1"/>
    </source>
</evidence>
<keyword evidence="3" id="KW-1185">Reference proteome</keyword>
<reference evidence="2" key="3">
    <citation type="journal article" date="2017" name="Nature">
        <title>Genome sequence of the progenitor of the wheat D genome Aegilops tauschii.</title>
        <authorList>
            <person name="Luo M.C."/>
            <person name="Gu Y.Q."/>
            <person name="Puiu D."/>
            <person name="Wang H."/>
            <person name="Twardziok S.O."/>
            <person name="Deal K.R."/>
            <person name="Huo N."/>
            <person name="Zhu T."/>
            <person name="Wang L."/>
            <person name="Wang Y."/>
            <person name="McGuire P.E."/>
            <person name="Liu S."/>
            <person name="Long H."/>
            <person name="Ramasamy R.K."/>
            <person name="Rodriguez J.C."/>
            <person name="Van S.L."/>
            <person name="Yuan L."/>
            <person name="Wang Z."/>
            <person name="Xia Z."/>
            <person name="Xiao L."/>
            <person name="Anderson O.D."/>
            <person name="Ouyang S."/>
            <person name="Liang Y."/>
            <person name="Zimin A.V."/>
            <person name="Pertea G."/>
            <person name="Qi P."/>
            <person name="Bennetzen J.L."/>
            <person name="Dai X."/>
            <person name="Dawson M.W."/>
            <person name="Muller H.G."/>
            <person name="Kugler K."/>
            <person name="Rivarola-Duarte L."/>
            <person name="Spannagl M."/>
            <person name="Mayer K.F.X."/>
            <person name="Lu F.H."/>
            <person name="Bevan M.W."/>
            <person name="Leroy P."/>
            <person name="Li P."/>
            <person name="You F.M."/>
            <person name="Sun Q."/>
            <person name="Liu Z."/>
            <person name="Lyons E."/>
            <person name="Wicker T."/>
            <person name="Salzberg S.L."/>
            <person name="Devos K.M."/>
            <person name="Dvorak J."/>
        </authorList>
    </citation>
    <scope>NUCLEOTIDE SEQUENCE [LARGE SCALE GENOMIC DNA]</scope>
    <source>
        <strain evidence="2">cv. AL8/78</strain>
    </source>
</reference>
<reference evidence="3" key="1">
    <citation type="journal article" date="2014" name="Science">
        <title>Ancient hybridizations among the ancestral genomes of bread wheat.</title>
        <authorList>
            <consortium name="International Wheat Genome Sequencing Consortium,"/>
            <person name="Marcussen T."/>
            <person name="Sandve S.R."/>
            <person name="Heier L."/>
            <person name="Spannagl M."/>
            <person name="Pfeifer M."/>
            <person name="Jakobsen K.S."/>
            <person name="Wulff B.B."/>
            <person name="Steuernagel B."/>
            <person name="Mayer K.F."/>
            <person name="Olsen O.A."/>
        </authorList>
    </citation>
    <scope>NUCLEOTIDE SEQUENCE [LARGE SCALE GENOMIC DNA]</scope>
    <source>
        <strain evidence="3">cv. AL8/78</strain>
    </source>
</reference>
<name>A0A453NPZ7_AEGTS</name>
<evidence type="ECO:0000313" key="3">
    <source>
        <dbReference type="Proteomes" id="UP000015105"/>
    </source>
</evidence>
<dbReference type="STRING" id="200361.A0A453NPZ7"/>
<reference evidence="3" key="2">
    <citation type="journal article" date="2017" name="Nat. Plants">
        <title>The Aegilops tauschii genome reveals multiple impacts of transposons.</title>
        <authorList>
            <person name="Zhao G."/>
            <person name="Zou C."/>
            <person name="Li K."/>
            <person name="Wang K."/>
            <person name="Li T."/>
            <person name="Gao L."/>
            <person name="Zhang X."/>
            <person name="Wang H."/>
            <person name="Yang Z."/>
            <person name="Liu X."/>
            <person name="Jiang W."/>
            <person name="Mao L."/>
            <person name="Kong X."/>
            <person name="Jiao Y."/>
            <person name="Jia J."/>
        </authorList>
    </citation>
    <scope>NUCLEOTIDE SEQUENCE [LARGE SCALE GENOMIC DNA]</scope>
    <source>
        <strain evidence="3">cv. AL8/78</strain>
    </source>
</reference>
<proteinExistence type="predicted"/>
<dbReference type="Pfam" id="PF22936">
    <property type="entry name" value="Pol_BBD"/>
    <property type="match status" value="1"/>
</dbReference>
<sequence length="78" mass="8681">DSDQDEKMAGAADGSYGVDTNWYVDSGATNHITSELEKVTMREKYRGQDHIHTASGEGMKISHIGHSIIKTPRRKIHL</sequence>
<reference evidence="2" key="4">
    <citation type="submission" date="2019-03" db="UniProtKB">
        <authorList>
            <consortium name="EnsemblPlants"/>
        </authorList>
    </citation>
    <scope>IDENTIFICATION</scope>
</reference>
<feature type="domain" description="Retrovirus-related Pol polyprotein from transposon TNT 1-94-like beta-barrel" evidence="1">
    <location>
        <begin position="22"/>
        <end position="72"/>
    </location>
</feature>
<protein>
    <recommendedName>
        <fullName evidence="1">Retrovirus-related Pol polyprotein from transposon TNT 1-94-like beta-barrel domain-containing protein</fullName>
    </recommendedName>
</protein>